<name>R7ZWF3_9BACT</name>
<comment type="caution">
    <text evidence="1">The sequence shown here is derived from an EMBL/GenBank/DDBJ whole genome shotgun (WGS) entry which is preliminary data.</text>
</comment>
<evidence type="ECO:0000313" key="2">
    <source>
        <dbReference type="Proteomes" id="UP000013909"/>
    </source>
</evidence>
<proteinExistence type="predicted"/>
<dbReference type="SUPFAM" id="SSF52499">
    <property type="entry name" value="Isochorismatase-like hydrolases"/>
    <property type="match status" value="1"/>
</dbReference>
<protein>
    <submittedName>
        <fullName evidence="1">Uncharacterized protein</fullName>
    </submittedName>
</protein>
<dbReference type="Gene3D" id="3.40.50.850">
    <property type="entry name" value="Isochorismatase-like"/>
    <property type="match status" value="1"/>
</dbReference>
<dbReference type="EMBL" id="AQHR01000040">
    <property type="protein sequence ID" value="EON78348.1"/>
    <property type="molecule type" value="Genomic_DNA"/>
</dbReference>
<dbReference type="Proteomes" id="UP000013909">
    <property type="component" value="Unassembled WGS sequence"/>
</dbReference>
<reference evidence="1 2" key="1">
    <citation type="submission" date="2013-02" db="EMBL/GenBank/DDBJ databases">
        <title>A novel strain isolated from Lonar lake, Maharashtra, India.</title>
        <authorList>
            <person name="Singh A."/>
        </authorList>
    </citation>
    <scope>NUCLEOTIDE SEQUENCE [LARGE SCALE GENOMIC DNA]</scope>
    <source>
        <strain evidence="1 2">AK24</strain>
    </source>
</reference>
<dbReference type="AlphaFoldDB" id="R7ZWF3"/>
<evidence type="ECO:0000313" key="1">
    <source>
        <dbReference type="EMBL" id="EON78348.1"/>
    </source>
</evidence>
<accession>R7ZWF3</accession>
<dbReference type="InterPro" id="IPR036380">
    <property type="entry name" value="Isochorismatase-like_sf"/>
</dbReference>
<dbReference type="PATRIC" id="fig|1288963.3.peg.1208"/>
<organism evidence="1 2">
    <name type="scientific">Lunatimonas lonarensis</name>
    <dbReference type="NCBI Taxonomy" id="1232681"/>
    <lineage>
        <taxon>Bacteria</taxon>
        <taxon>Pseudomonadati</taxon>
        <taxon>Bacteroidota</taxon>
        <taxon>Cytophagia</taxon>
        <taxon>Cytophagales</taxon>
        <taxon>Cyclobacteriaceae</taxon>
    </lineage>
</organism>
<sequence>MLLVLFVGFVIYRLANVVLEEETQIEFLPVGSVEVNLRSQTKSADGTWQVAVQQSRWNPTQTAIIVVDMWDAHWCESATQRVGELAPRMDEVLVRAREKGITIVHAPSGTMEYYQQSPQRKKALALPHHEAPPGFPINDWCYLDPNAENPLPIDDSDGGCDKPCADGQPCVERTAWSKQTPLLTIGDEDYITDKGQEVFNLLSEKGIENVIIMGVHTNMCILGRPFAIRQLANLGKNVVLMRDMTDSMYNPERHPYVSHFEGTDLVVDHVEKFWGPTMLSTDITGKPAFVFAEDTRGSR</sequence>
<dbReference type="STRING" id="1232681.ADIS_1211"/>
<gene>
    <name evidence="1" type="ORF">ADIS_1211</name>
</gene>
<keyword evidence="2" id="KW-1185">Reference proteome</keyword>